<gene>
    <name evidence="1" type="ORF">RKD21_005691</name>
</gene>
<accession>A0ACC6UVA1</accession>
<reference evidence="1" key="1">
    <citation type="submission" date="2024-07" db="EMBL/GenBank/DDBJ databases">
        <title>Genome sequencing of plant associated microbes to promote plant fitness in Sorghum bicolor and Oryza sativa.</title>
        <authorList>
            <person name="Coleman-Derr D."/>
        </authorList>
    </citation>
    <scope>NUCLEOTIDE SEQUENCE</scope>
    <source>
        <strain evidence="1">SAI-173</strain>
    </source>
</reference>
<sequence>MRKDTPTVRRTRVLTAVLALAAGLLAGGPPALAADAPAPAAVSKAADTYTWRNARIDGGGFVPGIVFNRSEPDLAYARTDIGGAYRWQESTRSWIPLLDSVGWDDWGHTGVVSIASDSADPDRVYAAVGTYTNDWDPGNGAVMRSADRGASWQKTPLPFKLGGNMPGRGMGERLAVDPHDNDVLYLGAPSGHGLWRSTDAGVTWSQVTSFPNPGNYAEDPDDESGYASDNQGVVWVTFDESTGTAGSPTRTVYVGVADKENAVYRSTDAGATWERLAGQPTGYLAHKGVLDAENGHLYLAYSDTGGPYDGGKGRLYRYATATGTWTDISPVAEADTYFGFSGLTVDRQNPGTVMATAYSSWWPDTQIFRSTDSGATWTQAWRYTSYPERENRYVMDVSSSPWLTWGANPSPPEQTPKLGWMTEALEIDPFDPDRMMYGTGATVYGTEELTNWDDDTPFTIRPMVRGLEETAVLDLASPPSGAPLLSALGDIGGFRHTDLTKVPSMMFTRPNFTSTTSLDFAESDPDTVVRVGHVDSGPHVAFSTDNGANWTAGTDLSGVSGGGTVAASADGGRFVWSPEGAGVHHTTGFGTSWSASQGIPAGAVVESDREDPETFYGFKSGRFYVSRDGGATFEASQATGLPAGDSVRFKALPGTAGEIWLAGGASDGPYGLWHSTNFGETFTKLPGVEEADTVGFGKAAPGSSYQTLFTSARIDGVRGIYRSTDAGASWVRINDDAHQWGWTGAAITGDPRVFGRVYVATNGRGVVYGDPTDTGGGPGPDPSGMCEVTYRVTNAWGDGFQADVRLTNTGPTPWDGWSLTWSFTDGERITQLWNGAHTQAGPTVTVRNADWNRAVAPGATVAFGFTASGPPADTRPTAFTLGGQACAAR</sequence>
<organism evidence="1 2">
    <name type="scientific">Streptomyces albogriseolus</name>
    <dbReference type="NCBI Taxonomy" id="1887"/>
    <lineage>
        <taxon>Bacteria</taxon>
        <taxon>Bacillati</taxon>
        <taxon>Actinomycetota</taxon>
        <taxon>Actinomycetes</taxon>
        <taxon>Kitasatosporales</taxon>
        <taxon>Streptomycetaceae</taxon>
        <taxon>Streptomyces</taxon>
        <taxon>Streptomyces albogriseolus group</taxon>
    </lineage>
</organism>
<dbReference type="Proteomes" id="UP001565447">
    <property type="component" value="Unassembled WGS sequence"/>
</dbReference>
<dbReference type="EMBL" id="JBGCBD010000002">
    <property type="protein sequence ID" value="MEY9815434.1"/>
    <property type="molecule type" value="Genomic_DNA"/>
</dbReference>
<protein>
    <submittedName>
        <fullName evidence="1">Uncharacterized protein</fullName>
    </submittedName>
</protein>
<proteinExistence type="predicted"/>
<name>A0ACC6UVA1_STRAO</name>
<comment type="caution">
    <text evidence="1">The sequence shown here is derived from an EMBL/GenBank/DDBJ whole genome shotgun (WGS) entry which is preliminary data.</text>
</comment>
<evidence type="ECO:0000313" key="2">
    <source>
        <dbReference type="Proteomes" id="UP001565447"/>
    </source>
</evidence>
<evidence type="ECO:0000313" key="1">
    <source>
        <dbReference type="EMBL" id="MEY9815434.1"/>
    </source>
</evidence>
<keyword evidence="2" id="KW-1185">Reference proteome</keyword>